<comment type="caution">
    <text evidence="1">The sequence shown here is derived from an EMBL/GenBank/DDBJ whole genome shotgun (WGS) entry which is preliminary data.</text>
</comment>
<dbReference type="AlphaFoldDB" id="A0A520X6J2"/>
<evidence type="ECO:0000313" key="1">
    <source>
        <dbReference type="EMBL" id="RZV36791.1"/>
    </source>
</evidence>
<organism evidence="1 2">
    <name type="scientific">Candidatus Acidulodesulfobacterium acidiphilum</name>
    <dbReference type="NCBI Taxonomy" id="2597224"/>
    <lineage>
        <taxon>Bacteria</taxon>
        <taxon>Deltaproteobacteria</taxon>
        <taxon>Candidatus Acidulodesulfobacterales</taxon>
        <taxon>Candidatus Acidulodesulfobacterium</taxon>
    </lineage>
</organism>
<protein>
    <submittedName>
        <fullName evidence="1">Uncharacterized protein</fullName>
    </submittedName>
</protein>
<sequence>MLGNIALNLSVDAGLSLVNDVMNAVSGSASGQPLSLSSGAGTGYGSSGFGGQGSFGEMLGNSISGLSNAASSVSDGGQNQGGAFQSA</sequence>
<name>A0A520X6J2_9DELT</name>
<proteinExistence type="predicted"/>
<reference evidence="1 2" key="1">
    <citation type="submission" date="2019-01" db="EMBL/GenBank/DDBJ databases">
        <title>Insights into ecological role of a new deltaproteobacterial order Candidatus Sinidesulfobacterales (Sva0485) by metagenomics and metatranscriptomics.</title>
        <authorList>
            <person name="Tan S."/>
            <person name="Liu J."/>
            <person name="Fang Y."/>
            <person name="Hedlund B."/>
            <person name="Lian Z.-H."/>
            <person name="Huang L.-Y."/>
            <person name="Li J.-T."/>
            <person name="Huang L.-N."/>
            <person name="Li W.-J."/>
            <person name="Jiang H.-C."/>
            <person name="Dong H.-L."/>
            <person name="Shu W.-S."/>
        </authorList>
    </citation>
    <scope>NUCLEOTIDE SEQUENCE [LARGE SCALE GENOMIC DNA]</scope>
    <source>
        <strain evidence="1">AP4</strain>
    </source>
</reference>
<accession>A0A520X6J2</accession>
<dbReference type="EMBL" id="SHMQ01000053">
    <property type="protein sequence ID" value="RZV36791.1"/>
    <property type="molecule type" value="Genomic_DNA"/>
</dbReference>
<feature type="non-terminal residue" evidence="1">
    <location>
        <position position="87"/>
    </location>
</feature>
<gene>
    <name evidence="1" type="ORF">EVJ48_09940</name>
</gene>
<evidence type="ECO:0000313" key="2">
    <source>
        <dbReference type="Proteomes" id="UP000322454"/>
    </source>
</evidence>
<dbReference type="Proteomes" id="UP000322454">
    <property type="component" value="Unassembled WGS sequence"/>
</dbReference>